<keyword evidence="2" id="KW-1133">Transmembrane helix</keyword>
<feature type="region of interest" description="Disordered" evidence="1">
    <location>
        <begin position="1"/>
        <end position="98"/>
    </location>
</feature>
<feature type="compositionally biased region" description="Basic and acidic residues" evidence="1">
    <location>
        <begin position="76"/>
        <end position="90"/>
    </location>
</feature>
<evidence type="ECO:0000313" key="4">
    <source>
        <dbReference type="Proteomes" id="UP000663792"/>
    </source>
</evidence>
<dbReference type="InterPro" id="IPR025101">
    <property type="entry name" value="DUF4012"/>
</dbReference>
<dbReference type="EMBL" id="JAERWK010000023">
    <property type="protein sequence ID" value="MBM9469117.1"/>
    <property type="molecule type" value="Genomic_DNA"/>
</dbReference>
<evidence type="ECO:0000256" key="1">
    <source>
        <dbReference type="SAM" id="MobiDB-lite"/>
    </source>
</evidence>
<feature type="transmembrane region" description="Helical" evidence="2">
    <location>
        <begin position="102"/>
        <end position="123"/>
    </location>
</feature>
<gene>
    <name evidence="3" type="ORF">JL106_17660</name>
</gene>
<reference evidence="3" key="1">
    <citation type="submission" date="2021-01" db="EMBL/GenBank/DDBJ databases">
        <title>YIM 132084 draft genome.</title>
        <authorList>
            <person name="An D."/>
        </authorList>
    </citation>
    <scope>NUCLEOTIDE SEQUENCE</scope>
    <source>
        <strain evidence="3">YIM 132084</strain>
    </source>
</reference>
<organism evidence="3 4">
    <name type="scientific">Nakamurella leprariae</name>
    <dbReference type="NCBI Taxonomy" id="2803911"/>
    <lineage>
        <taxon>Bacteria</taxon>
        <taxon>Bacillati</taxon>
        <taxon>Actinomycetota</taxon>
        <taxon>Actinomycetes</taxon>
        <taxon>Nakamurellales</taxon>
        <taxon>Nakamurellaceae</taxon>
        <taxon>Nakamurella</taxon>
    </lineage>
</organism>
<proteinExistence type="predicted"/>
<sequence>MVKQHSSGDPTPEDHPAESAGDAAEPTTAGSDRVPGSGPSGSAESPESPASPEDSETADRFAIRTYQPPTGGVQFAERRKLTPQERAERRERRRKRTRRQRILSWSMIGLGVLIIGSIAWVGWRTYQAYTHLTAAAEHVSDLQGELDDLAAIDRDATARTVAALREEASAARSAVDDPLYRAATVVPWVGDQLDAVREVGLVVDALSTEVMPSMVQITDTLDPSVLAPEDSTIDLAPIQAAAPLLQRADEVVNDSRQRMAAIDRSDLVGPVNEAVLELWGKLDQAAGITGTGARAARLLPPMLGADGPRTYLVAFQNLAEPRATGGIFGSYALVQADQGRVRILDQGAASRTLGTFDPPIATISPEQRALYSNLMTIYPQDVNFTPDFPTAASLFAQMYTARKGTAIDGVLAVDPVVLSYLMKGSEPIDVGGGVTLTADNVAQVLMSDVYAKFPDLRQQNDRDDYLAAATALAFNRVASGAANASAMVDGLAQGVRERRVMLWSADTTEQADIGATMLAGALSTDVEQPTIGVFLNDGTGAKLGYYLHQDVAVTEGKCADDGRRELLVDVTLRYDAPSSGLPEYVLGLQKAGTAYVLQTNVTAFAPVGGGVVRVLKDDGIATFTRSQDQSREAAWTTVQLAPGESTTVQFTVLGPVEGAGTASDVTPDLVLTPGVHTTSTSIDTYRTCRLPDAA</sequence>
<accession>A0A938YIV7</accession>
<comment type="caution">
    <text evidence="3">The sequence shown here is derived from an EMBL/GenBank/DDBJ whole genome shotgun (WGS) entry which is preliminary data.</text>
</comment>
<evidence type="ECO:0000313" key="3">
    <source>
        <dbReference type="EMBL" id="MBM9469117.1"/>
    </source>
</evidence>
<keyword evidence="4" id="KW-1185">Reference proteome</keyword>
<dbReference type="AlphaFoldDB" id="A0A938YIV7"/>
<keyword evidence="2" id="KW-0812">Transmembrane</keyword>
<dbReference type="Proteomes" id="UP000663792">
    <property type="component" value="Unassembled WGS sequence"/>
</dbReference>
<feature type="compositionally biased region" description="Low complexity" evidence="1">
    <location>
        <begin position="35"/>
        <end position="52"/>
    </location>
</feature>
<evidence type="ECO:0000256" key="2">
    <source>
        <dbReference type="SAM" id="Phobius"/>
    </source>
</evidence>
<protein>
    <submittedName>
        <fullName evidence="3">DUF4012 domain-containing protein</fullName>
    </submittedName>
</protein>
<name>A0A938YIV7_9ACTN</name>
<keyword evidence="2" id="KW-0472">Membrane</keyword>
<dbReference type="RefSeq" id="WP_205262076.1">
    <property type="nucleotide sequence ID" value="NZ_JAERWK010000023.1"/>
</dbReference>
<dbReference type="Pfam" id="PF13196">
    <property type="entry name" value="DUF4012"/>
    <property type="match status" value="1"/>
</dbReference>